<sequence length="45" mass="4841">MFTSFFKNIYLNNLSISDNKVCSGCGCACPCECKDCEECSTCGGD</sequence>
<evidence type="ECO:0000313" key="2">
    <source>
        <dbReference type="Proteomes" id="UP000030481"/>
    </source>
</evidence>
<protein>
    <submittedName>
        <fullName evidence="1">Uncharacterized protein</fullName>
    </submittedName>
</protein>
<dbReference type="Proteomes" id="UP000030481">
    <property type="component" value="Unassembled WGS sequence"/>
</dbReference>
<proteinExistence type="predicted"/>
<organism evidence="1 2">
    <name type="scientific">Prochlorococcus marinus str. MIT 9401</name>
    <dbReference type="NCBI Taxonomy" id="167551"/>
    <lineage>
        <taxon>Bacteria</taxon>
        <taxon>Bacillati</taxon>
        <taxon>Cyanobacteriota</taxon>
        <taxon>Cyanophyceae</taxon>
        <taxon>Synechococcales</taxon>
        <taxon>Prochlorococcaceae</taxon>
        <taxon>Prochlorococcus</taxon>
    </lineage>
</organism>
<reference evidence="2" key="1">
    <citation type="journal article" date="2014" name="Sci. Data">
        <title>Genomes of diverse isolates of the marine cyanobacterium Prochlorococcus.</title>
        <authorList>
            <person name="Biller S."/>
            <person name="Berube P."/>
            <person name="Thompson J."/>
            <person name="Kelly L."/>
            <person name="Roggensack S."/>
            <person name="Awad L."/>
            <person name="Roache-Johnson K."/>
            <person name="Ding H."/>
            <person name="Giovannoni S.J."/>
            <person name="Moore L.R."/>
            <person name="Chisholm S.W."/>
        </authorList>
    </citation>
    <scope>NUCLEOTIDE SEQUENCE [LARGE SCALE GENOMIC DNA]</scope>
</reference>
<comment type="caution">
    <text evidence="1">The sequence shown here is derived from an EMBL/GenBank/DDBJ whole genome shotgun (WGS) entry which is preliminary data.</text>
</comment>
<dbReference type="EMBL" id="JNAR01000015">
    <property type="protein sequence ID" value="KGG07516.1"/>
    <property type="molecule type" value="Genomic_DNA"/>
</dbReference>
<name>A0A0A2B100_PROMR</name>
<gene>
    <name evidence="1" type="ORF">EV01_1131</name>
</gene>
<evidence type="ECO:0000313" key="1">
    <source>
        <dbReference type="EMBL" id="KGG07516.1"/>
    </source>
</evidence>
<accession>A0A0A2B100</accession>
<dbReference type="RefSeq" id="WP_193741440.1">
    <property type="nucleotide sequence ID" value="NZ_JNAR01000015.1"/>
</dbReference>
<dbReference type="AlphaFoldDB" id="A0A0A2B100"/>